<evidence type="ECO:0000256" key="3">
    <source>
        <dbReference type="ARBA" id="ARBA00010609"/>
    </source>
</evidence>
<feature type="transmembrane region" description="Helical" evidence="13">
    <location>
        <begin position="176"/>
        <end position="196"/>
    </location>
</feature>
<protein>
    <recommendedName>
        <fullName evidence="6">Copper-containing nitrite reductase</fullName>
        <ecNumber evidence="5">1.7.2.1</ecNumber>
    </recommendedName>
</protein>
<feature type="transmembrane region" description="Helical" evidence="13">
    <location>
        <begin position="100"/>
        <end position="121"/>
    </location>
</feature>
<comment type="cofactor">
    <cofactor evidence="2">
        <name>Cu(2+)</name>
        <dbReference type="ChEBI" id="CHEBI:29036"/>
    </cofactor>
</comment>
<evidence type="ECO:0000256" key="7">
    <source>
        <dbReference type="ARBA" id="ARBA00022723"/>
    </source>
</evidence>
<evidence type="ECO:0000313" key="15">
    <source>
        <dbReference type="EMBL" id="GAA1221585.1"/>
    </source>
</evidence>
<dbReference type="CDD" id="cd00920">
    <property type="entry name" value="Cupredoxin"/>
    <property type="match status" value="1"/>
</dbReference>
<comment type="similarity">
    <text evidence="3">Belongs to the multicopper oxidase family.</text>
</comment>
<feature type="transmembrane region" description="Helical" evidence="13">
    <location>
        <begin position="302"/>
        <end position="325"/>
    </location>
</feature>
<dbReference type="EC" id="1.7.2.1" evidence="5"/>
<evidence type="ECO:0000256" key="10">
    <source>
        <dbReference type="ARBA" id="ARBA00023008"/>
    </source>
</evidence>
<evidence type="ECO:0000259" key="14">
    <source>
        <dbReference type="PROSITE" id="PS50855"/>
    </source>
</evidence>
<dbReference type="PANTHER" id="PTHR11709:SF394">
    <property type="entry name" value="FI03373P-RELATED"/>
    <property type="match status" value="1"/>
</dbReference>
<keyword evidence="16" id="KW-1185">Reference proteome</keyword>
<dbReference type="Gene3D" id="2.60.40.420">
    <property type="entry name" value="Cupredoxins - blue copper proteins"/>
    <property type="match status" value="3"/>
</dbReference>
<dbReference type="InterPro" id="IPR001287">
    <property type="entry name" value="NO2-reductase_Cu"/>
</dbReference>
<comment type="cofactor">
    <cofactor evidence="1">
        <name>Cu(+)</name>
        <dbReference type="ChEBI" id="CHEBI:49552"/>
    </cofactor>
</comment>
<dbReference type="CDD" id="cd11020">
    <property type="entry name" value="CuRO_1_CuNIR"/>
    <property type="match status" value="1"/>
</dbReference>
<feature type="transmembrane region" description="Helical" evidence="13">
    <location>
        <begin position="346"/>
        <end position="362"/>
    </location>
</feature>
<reference evidence="15 16" key="1">
    <citation type="journal article" date="2019" name="Int. J. Syst. Evol. Microbiol.">
        <title>The Global Catalogue of Microorganisms (GCM) 10K type strain sequencing project: providing services to taxonomists for standard genome sequencing and annotation.</title>
        <authorList>
            <consortium name="The Broad Institute Genomics Platform"/>
            <consortium name="The Broad Institute Genome Sequencing Center for Infectious Disease"/>
            <person name="Wu L."/>
            <person name="Ma J."/>
        </authorList>
    </citation>
    <scope>NUCLEOTIDE SEQUENCE [LARGE SCALE GENOMIC DNA]</scope>
    <source>
        <strain evidence="15 16">JCM 12762</strain>
    </source>
</reference>
<comment type="caution">
    <text evidence="15">The sequence shown here is derived from an EMBL/GenBank/DDBJ whole genome shotgun (WGS) entry which is preliminary data.</text>
</comment>
<organism evidence="15 16">
    <name type="scientific">Rhodoglobus aureus</name>
    <dbReference type="NCBI Taxonomy" id="191497"/>
    <lineage>
        <taxon>Bacteria</taxon>
        <taxon>Bacillati</taxon>
        <taxon>Actinomycetota</taxon>
        <taxon>Actinomycetes</taxon>
        <taxon>Micrococcales</taxon>
        <taxon>Microbacteriaceae</taxon>
        <taxon>Rhodoglobus</taxon>
    </lineage>
</organism>
<dbReference type="PRINTS" id="PR00695">
    <property type="entry name" value="CUNO2RDTASE"/>
</dbReference>
<dbReference type="InterPro" id="IPR045087">
    <property type="entry name" value="Cu-oxidase_fam"/>
</dbReference>
<evidence type="ECO:0000256" key="4">
    <source>
        <dbReference type="ARBA" id="ARBA00011233"/>
    </source>
</evidence>
<dbReference type="PANTHER" id="PTHR11709">
    <property type="entry name" value="MULTI-COPPER OXIDASE"/>
    <property type="match status" value="1"/>
</dbReference>
<keyword evidence="13" id="KW-0812">Transmembrane</keyword>
<evidence type="ECO:0000313" key="16">
    <source>
        <dbReference type="Proteomes" id="UP001500943"/>
    </source>
</evidence>
<dbReference type="Pfam" id="PF13473">
    <property type="entry name" value="Cupredoxin_1"/>
    <property type="match status" value="1"/>
</dbReference>
<dbReference type="InterPro" id="IPR011707">
    <property type="entry name" value="Cu-oxidase-like_N"/>
</dbReference>
<evidence type="ECO:0000256" key="13">
    <source>
        <dbReference type="SAM" id="Phobius"/>
    </source>
</evidence>
<dbReference type="CDD" id="cd04208">
    <property type="entry name" value="CuRO_2_CuNIR"/>
    <property type="match status" value="1"/>
</dbReference>
<proteinExistence type="inferred from homology"/>
<comment type="catalytic activity">
    <reaction evidence="11">
        <text>nitric oxide + Fe(III)-[cytochrome c] + H2O = Fe(II)-[cytochrome c] + nitrite + 2 H(+)</text>
        <dbReference type="Rhea" id="RHEA:15233"/>
        <dbReference type="Rhea" id="RHEA-COMP:10350"/>
        <dbReference type="Rhea" id="RHEA-COMP:14399"/>
        <dbReference type="ChEBI" id="CHEBI:15377"/>
        <dbReference type="ChEBI" id="CHEBI:15378"/>
        <dbReference type="ChEBI" id="CHEBI:16301"/>
        <dbReference type="ChEBI" id="CHEBI:16480"/>
        <dbReference type="ChEBI" id="CHEBI:29033"/>
        <dbReference type="ChEBI" id="CHEBI:29034"/>
        <dbReference type="EC" id="1.7.2.1"/>
    </reaction>
</comment>
<dbReference type="Pfam" id="PF07732">
    <property type="entry name" value="Cu-oxidase_3"/>
    <property type="match status" value="1"/>
</dbReference>
<evidence type="ECO:0000256" key="2">
    <source>
        <dbReference type="ARBA" id="ARBA00001973"/>
    </source>
</evidence>
<evidence type="ECO:0000256" key="11">
    <source>
        <dbReference type="ARBA" id="ARBA00049340"/>
    </source>
</evidence>
<keyword evidence="10" id="KW-0186">Copper</keyword>
<accession>A0ABN1VV31</accession>
<feature type="transmembrane region" description="Helical" evidence="13">
    <location>
        <begin position="75"/>
        <end position="94"/>
    </location>
</feature>
<keyword evidence="13" id="KW-0472">Membrane</keyword>
<dbReference type="InterPro" id="IPR008972">
    <property type="entry name" value="Cupredoxin"/>
</dbReference>
<name>A0ABN1VV31_9MICO</name>
<evidence type="ECO:0000256" key="5">
    <source>
        <dbReference type="ARBA" id="ARBA00011882"/>
    </source>
</evidence>
<feature type="domain" description="Cytochrome oxidase subunit I profile" evidence="14">
    <location>
        <begin position="36"/>
        <end position="328"/>
    </location>
</feature>
<keyword evidence="13" id="KW-1133">Transmembrane helix</keyword>
<dbReference type="InterPro" id="IPR028096">
    <property type="entry name" value="EfeO_Cupredoxin"/>
</dbReference>
<dbReference type="SUPFAM" id="SSF49503">
    <property type="entry name" value="Cupredoxins"/>
    <property type="match status" value="3"/>
</dbReference>
<keyword evidence="8" id="KW-0677">Repeat</keyword>
<evidence type="ECO:0000256" key="1">
    <source>
        <dbReference type="ARBA" id="ARBA00001960"/>
    </source>
</evidence>
<feature type="transmembrane region" description="Helical" evidence="13">
    <location>
        <begin position="234"/>
        <end position="253"/>
    </location>
</feature>
<feature type="transmembrane region" description="Helical" evidence="13">
    <location>
        <begin position="133"/>
        <end position="156"/>
    </location>
</feature>
<feature type="transmembrane region" description="Helical" evidence="13">
    <location>
        <begin position="425"/>
        <end position="444"/>
    </location>
</feature>
<dbReference type="PROSITE" id="PS50855">
    <property type="entry name" value="COX1"/>
    <property type="match status" value="1"/>
</dbReference>
<feature type="transmembrane region" description="Helical" evidence="13">
    <location>
        <begin position="33"/>
        <end position="54"/>
    </location>
</feature>
<feature type="transmembrane region" description="Helical" evidence="13">
    <location>
        <begin position="265"/>
        <end position="290"/>
    </location>
</feature>
<dbReference type="Proteomes" id="UP001500943">
    <property type="component" value="Unassembled WGS sequence"/>
</dbReference>
<gene>
    <name evidence="15" type="ORF">GCM10009655_21430</name>
</gene>
<comment type="subunit">
    <text evidence="4">Homotrimer.</text>
</comment>
<feature type="transmembrane region" description="Helical" evidence="13">
    <location>
        <begin position="208"/>
        <end position="228"/>
    </location>
</feature>
<feature type="region of interest" description="Disordered" evidence="12">
    <location>
        <begin position="399"/>
        <end position="419"/>
    </location>
</feature>
<keyword evidence="9" id="KW-0560">Oxidoreductase</keyword>
<feature type="transmembrane region" description="Helical" evidence="13">
    <location>
        <begin position="7"/>
        <end position="27"/>
    </location>
</feature>
<dbReference type="InterPro" id="IPR023616">
    <property type="entry name" value="Cyt_c_oxase-like_su1_dom"/>
</dbReference>
<dbReference type="EMBL" id="BAAAKW010000034">
    <property type="protein sequence ID" value="GAA1221585.1"/>
    <property type="molecule type" value="Genomic_DNA"/>
</dbReference>
<evidence type="ECO:0000256" key="8">
    <source>
        <dbReference type="ARBA" id="ARBA00022737"/>
    </source>
</evidence>
<feature type="transmembrane region" description="Helical" evidence="13">
    <location>
        <begin position="368"/>
        <end position="388"/>
    </location>
</feature>
<feature type="region of interest" description="Disordered" evidence="12">
    <location>
        <begin position="561"/>
        <end position="581"/>
    </location>
</feature>
<dbReference type="RefSeq" id="WP_343925724.1">
    <property type="nucleotide sequence ID" value="NZ_BAAAKW010000034.1"/>
</dbReference>
<feature type="compositionally biased region" description="Low complexity" evidence="12">
    <location>
        <begin position="403"/>
        <end position="419"/>
    </location>
</feature>
<keyword evidence="7" id="KW-0479">Metal-binding</keyword>
<evidence type="ECO:0000256" key="9">
    <source>
        <dbReference type="ARBA" id="ARBA00023002"/>
    </source>
</evidence>
<sequence length="875" mass="90956">MKRRNWYLVMNSLIGLWLVASAVVVLIHRFVPLGGWLMVHLLLLGAVSTAILVWSQHFADTLLRRTARGGRGFHGVRLATHTVGAVLVVSGMVADVWLLVLIGGILVGLNALAHATSLIIQGRGGLPARFAPLVRYYVFAGISLAVGVTLGVLLARASLPPDLHDRFVVGHLGANLLGWVGLTVIGTVILLWPTVLHTRVSETTDASARRALVLLVSGVGVFVIGSVVGIPLVVAAAVVIYLVGFGMIVVEGVRAWRASPPTTYAAWSIAAAVGWLLVCTVALGAIVVLAPSWEAAGEGLDWLVAPFAVGFAAQIVLGALSYLLPVVLGGGPSAARAAAAELDRGAFFRFLVINAGIVLYLLPVPSLVAVVVSFVVFATLLSFLVLAIRAVRVGKNVRGGPTGASATASSESAARPAAGPKRHSGAALLAVGTLLVATTFGIALDPASAGLSMEASAPTIEPTGNTTTVEMSMNNMRFTPDTIEVPAGDRLVIELSNVDTVTHDLVLENGVTSGRVSSGKAVTVDAGVIAADLDGWCSIAGHRQMGMVLTIVVTGGVADDAAGDAEMPDDHGHGDSDAPSAAEDLDLMAKPAAGFTARDATLPPASSATVHNVTLSAQDVEVEVSPGVTQTLWTFNGTAPGPTLRGNVGDRFNITLVNDADIGHSIDFHAGSLAPDQPMRTIDPGESLSFSFTADRSGIWLYHCSTAPRSVHIANGMFGAVIIDPPGLAPVDREFIVVQSELYLGPQGGTADAAKVQAQIPDLVVFNGYANQYRHDPLEVKVGERVRVWALDAGPNLPSSFHIVGGQFDTVYSEGDYRLKDGGSTGTGGSQALGLQPAQGGFVELAFPEAGNYPFITHTMSDSERGAFGLFRVTD</sequence>
<evidence type="ECO:0000256" key="12">
    <source>
        <dbReference type="SAM" id="MobiDB-lite"/>
    </source>
</evidence>
<evidence type="ECO:0000256" key="6">
    <source>
        <dbReference type="ARBA" id="ARBA00017290"/>
    </source>
</evidence>